<proteinExistence type="predicted"/>
<reference evidence="2 3" key="1">
    <citation type="journal article" date="2024" name="Commun. Biol.">
        <title>Comparative genomic analysis of thermophilic fungi reveals convergent evolutionary adaptations and gene losses.</title>
        <authorList>
            <person name="Steindorff A.S."/>
            <person name="Aguilar-Pontes M.V."/>
            <person name="Robinson A.J."/>
            <person name="Andreopoulos B."/>
            <person name="LaButti K."/>
            <person name="Kuo A."/>
            <person name="Mondo S."/>
            <person name="Riley R."/>
            <person name="Otillar R."/>
            <person name="Haridas S."/>
            <person name="Lipzen A."/>
            <person name="Grimwood J."/>
            <person name="Schmutz J."/>
            <person name="Clum A."/>
            <person name="Reid I.D."/>
            <person name="Moisan M.C."/>
            <person name="Butler G."/>
            <person name="Nguyen T.T.M."/>
            <person name="Dewar K."/>
            <person name="Conant G."/>
            <person name="Drula E."/>
            <person name="Henrissat B."/>
            <person name="Hansel C."/>
            <person name="Singer S."/>
            <person name="Hutchinson M.I."/>
            <person name="de Vries R.P."/>
            <person name="Natvig D.O."/>
            <person name="Powell A.J."/>
            <person name="Tsang A."/>
            <person name="Grigoriev I.V."/>
        </authorList>
    </citation>
    <scope>NUCLEOTIDE SEQUENCE [LARGE SCALE GENOMIC DNA]</scope>
    <source>
        <strain evidence="2 3">ATCC 22073</strain>
    </source>
</reference>
<evidence type="ECO:0000313" key="2">
    <source>
        <dbReference type="EMBL" id="KAL2266958.1"/>
    </source>
</evidence>
<organism evidence="2 3">
    <name type="scientific">Remersonia thermophila</name>
    <dbReference type="NCBI Taxonomy" id="72144"/>
    <lineage>
        <taxon>Eukaryota</taxon>
        <taxon>Fungi</taxon>
        <taxon>Dikarya</taxon>
        <taxon>Ascomycota</taxon>
        <taxon>Pezizomycotina</taxon>
        <taxon>Sordariomycetes</taxon>
        <taxon>Sordariomycetidae</taxon>
        <taxon>Sordariales</taxon>
        <taxon>Sordariales incertae sedis</taxon>
        <taxon>Remersonia</taxon>
    </lineage>
</organism>
<accession>A0ABR4D9E3</accession>
<dbReference type="EMBL" id="JAZGUE010000004">
    <property type="protein sequence ID" value="KAL2266958.1"/>
    <property type="molecule type" value="Genomic_DNA"/>
</dbReference>
<evidence type="ECO:0000256" key="1">
    <source>
        <dbReference type="SAM" id="MobiDB-lite"/>
    </source>
</evidence>
<dbReference type="GeneID" id="98125346"/>
<dbReference type="Proteomes" id="UP001600064">
    <property type="component" value="Unassembled WGS sequence"/>
</dbReference>
<gene>
    <name evidence="2" type="ORF">VTJ83DRAFT_4235</name>
</gene>
<feature type="compositionally biased region" description="Low complexity" evidence="1">
    <location>
        <begin position="77"/>
        <end position="87"/>
    </location>
</feature>
<protein>
    <submittedName>
        <fullName evidence="2">Uncharacterized protein</fullName>
    </submittedName>
</protein>
<comment type="caution">
    <text evidence="2">The sequence shown here is derived from an EMBL/GenBank/DDBJ whole genome shotgun (WGS) entry which is preliminary data.</text>
</comment>
<evidence type="ECO:0000313" key="3">
    <source>
        <dbReference type="Proteomes" id="UP001600064"/>
    </source>
</evidence>
<sequence length="103" mass="10858">MPRSSPRPRLVRFAGSSPVSPVPVPVPVPVPFAWWPKAPPCLSVLRKVHTSSSRCHPPPLPERSWPRRTRGAGKHAGSGSALPSAGGALEGRKGGGPSCARWT</sequence>
<name>A0ABR4D9E3_9PEZI</name>
<feature type="region of interest" description="Disordered" evidence="1">
    <location>
        <begin position="51"/>
        <end position="103"/>
    </location>
</feature>
<dbReference type="RefSeq" id="XP_070865685.1">
    <property type="nucleotide sequence ID" value="XM_071010702.1"/>
</dbReference>
<keyword evidence="3" id="KW-1185">Reference proteome</keyword>